<dbReference type="InterPro" id="IPR010512">
    <property type="entry name" value="DUF1091"/>
</dbReference>
<name>A0A9J6BRQ5_POLVA</name>
<dbReference type="EMBL" id="JADBJN010000003">
    <property type="protein sequence ID" value="KAG5672325.1"/>
    <property type="molecule type" value="Genomic_DNA"/>
</dbReference>
<keyword evidence="2" id="KW-1185">Reference proteome</keyword>
<evidence type="ECO:0000313" key="1">
    <source>
        <dbReference type="EMBL" id="KAG5672325.1"/>
    </source>
</evidence>
<proteinExistence type="predicted"/>
<dbReference type="PANTHER" id="PTHR21112">
    <property type="entry name" value="CHEMOSENSORY PROTEIN A 29A-RELATED"/>
    <property type="match status" value="1"/>
</dbReference>
<protein>
    <submittedName>
        <fullName evidence="1">Uncharacterized protein</fullName>
    </submittedName>
</protein>
<dbReference type="AlphaFoldDB" id="A0A9J6BRQ5"/>
<reference evidence="1" key="1">
    <citation type="submission" date="2021-03" db="EMBL/GenBank/DDBJ databases">
        <title>Chromosome level genome of the anhydrobiotic midge Polypedilum vanderplanki.</title>
        <authorList>
            <person name="Yoshida Y."/>
            <person name="Kikawada T."/>
            <person name="Gusev O."/>
        </authorList>
    </citation>
    <scope>NUCLEOTIDE SEQUENCE</scope>
    <source>
        <strain evidence="1">NIAS01</strain>
        <tissue evidence="1">Whole body or cell culture</tissue>
    </source>
</reference>
<dbReference type="Proteomes" id="UP001107558">
    <property type="component" value="Chromosome 3"/>
</dbReference>
<organism evidence="1 2">
    <name type="scientific">Polypedilum vanderplanki</name>
    <name type="common">Sleeping chironomid midge</name>
    <dbReference type="NCBI Taxonomy" id="319348"/>
    <lineage>
        <taxon>Eukaryota</taxon>
        <taxon>Metazoa</taxon>
        <taxon>Ecdysozoa</taxon>
        <taxon>Arthropoda</taxon>
        <taxon>Hexapoda</taxon>
        <taxon>Insecta</taxon>
        <taxon>Pterygota</taxon>
        <taxon>Neoptera</taxon>
        <taxon>Endopterygota</taxon>
        <taxon>Diptera</taxon>
        <taxon>Nematocera</taxon>
        <taxon>Chironomoidea</taxon>
        <taxon>Chironomidae</taxon>
        <taxon>Chironominae</taxon>
        <taxon>Polypedilum</taxon>
        <taxon>Polypedilum</taxon>
    </lineage>
</organism>
<dbReference type="Pfam" id="PF06477">
    <property type="entry name" value="DUF1091"/>
    <property type="match status" value="1"/>
</dbReference>
<dbReference type="OrthoDB" id="7925769at2759"/>
<gene>
    <name evidence="1" type="ORF">PVAND_002459</name>
</gene>
<dbReference type="PANTHER" id="PTHR21112:SF0">
    <property type="entry name" value="CHEMOSENSORY PROTEIN A 29A-RELATED"/>
    <property type="match status" value="1"/>
</dbReference>
<sequence length="160" mass="19036">MEKMNETNDLFEYNLKSIDKINQTAFKVNCDVNLKVELTTEYHFWIQLFHNKEFKEEFSSDKPMITIPKQDICQFVNSTYRTHMWEHLKDFSNFPEPGTCPIAAGEYYLKDYIHNGHRFKAFMKPGLIRIDMFVSQDHEDTHITKNGVRIFAKIEEINDS</sequence>
<comment type="caution">
    <text evidence="1">The sequence shown here is derived from an EMBL/GenBank/DDBJ whole genome shotgun (WGS) entry which is preliminary data.</text>
</comment>
<accession>A0A9J6BRQ5</accession>
<evidence type="ECO:0000313" key="2">
    <source>
        <dbReference type="Proteomes" id="UP001107558"/>
    </source>
</evidence>